<dbReference type="GO" id="GO:0004556">
    <property type="term" value="F:alpha-amylase activity"/>
    <property type="evidence" value="ECO:0007669"/>
    <property type="project" value="TreeGrafter"/>
</dbReference>
<dbReference type="GO" id="GO:0009313">
    <property type="term" value="P:oligosaccharide catabolic process"/>
    <property type="evidence" value="ECO:0007669"/>
    <property type="project" value="TreeGrafter"/>
</dbReference>
<dbReference type="Gene3D" id="2.60.40.1180">
    <property type="entry name" value="Golgi alpha-mannosidase II"/>
    <property type="match status" value="1"/>
</dbReference>
<dbReference type="AlphaFoldDB" id="A0A8J8SG92"/>
<dbReference type="InterPro" id="IPR013780">
    <property type="entry name" value="Glyco_hydro_b"/>
</dbReference>
<dbReference type="SUPFAM" id="SSF51445">
    <property type="entry name" value="(Trans)glycosidases"/>
    <property type="match status" value="1"/>
</dbReference>
<dbReference type="CDD" id="cd11333">
    <property type="entry name" value="AmyAc_SI_OligoGlu_DGase"/>
    <property type="match status" value="1"/>
</dbReference>
<evidence type="ECO:0000313" key="5">
    <source>
        <dbReference type="EMBL" id="QUI22154.1"/>
    </source>
</evidence>
<name>A0A8J8SG92_9FIRM</name>
<dbReference type="Gene3D" id="3.90.400.10">
    <property type="entry name" value="Oligo-1,6-glucosidase, Domain 2"/>
    <property type="match status" value="1"/>
</dbReference>
<sequence length="556" mass="65455">MEKKWWHKSVIYQIYPRSFKDTTGSGTGDLRGIITKLDYLKKLGVDIIWLSPVYASPMDDNGYDIRDYYAIDSLFGTMEDMECLIHEGKKRGIYLMMDLVVNHTSDEHPWFLESKSSLDNPKRDWYIWRSPKEDGSPPNNWGSYFTRSAWEYNDTTGEYYLHLFSKKQPDLNWANEDVRQAVYDMMHWWLQKGIRGFRMDVINMIGKPIDFRDASIMDEGVPGWEYWANNSRTHEYLREMHDQVLQHYDIVTVGETPYVTPREGKFYSHPHRKELDMIFQFEHMNLDKSTMLSAKKPLDLIALKSVLSKWQNELHLKGWNSNYWSNHDQARTVSRFGNEGPYRIESAKMLGTLLHFMPGTPYVYQGEEIGFTNTYYDTIEDYNDLMDHHKYDVMVHDYKLTGQEALKRIQPFSRDNGRVPMCWDSSEGGGFTKGSPWLKLNPHYQAINVKQALDDSNSVFYYYQQLIQLRKDSVYSPIIVYGDYTLIMPEHDTIFAYIRQYQEQRLLILTNFSESETQLCLPYRASQVVISNDNITQIPDLSHLTMKPYEALVVVI</sequence>
<keyword evidence="6" id="KW-1185">Reference proteome</keyword>
<dbReference type="PANTHER" id="PTHR10357:SF184">
    <property type="entry name" value="OLIGO-1,6-GLUCOSIDASE 1"/>
    <property type="match status" value="1"/>
</dbReference>
<dbReference type="KEGG" id="vpy:HZI73_07495"/>
<reference evidence="5" key="1">
    <citation type="submission" date="2020-07" db="EMBL/GenBank/DDBJ databases">
        <title>Vallitalea pronyensis genome.</title>
        <authorList>
            <person name="Postec A."/>
        </authorList>
    </citation>
    <scope>NUCLEOTIDE SEQUENCE</scope>
    <source>
        <strain evidence="5">FatNI3</strain>
    </source>
</reference>
<dbReference type="FunFam" id="3.90.400.10:FF:000002">
    <property type="entry name" value="Sucrose isomerase"/>
    <property type="match status" value="1"/>
</dbReference>
<evidence type="ECO:0000256" key="1">
    <source>
        <dbReference type="ARBA" id="ARBA00008061"/>
    </source>
</evidence>
<dbReference type="InterPro" id="IPR045857">
    <property type="entry name" value="O16G_dom_2"/>
</dbReference>
<dbReference type="FunFam" id="3.20.20.80:FF:000064">
    <property type="entry name" value="Oligo-1,6-glucosidase"/>
    <property type="match status" value="1"/>
</dbReference>
<evidence type="ECO:0000256" key="3">
    <source>
        <dbReference type="ARBA" id="ARBA00023295"/>
    </source>
</evidence>
<evidence type="ECO:0000259" key="4">
    <source>
        <dbReference type="SMART" id="SM00642"/>
    </source>
</evidence>
<comment type="similarity">
    <text evidence="1">Belongs to the glycosyl hydrolase 13 family.</text>
</comment>
<accession>A0A8J8SG92</accession>
<dbReference type="InterPro" id="IPR006047">
    <property type="entry name" value="GH13_cat_dom"/>
</dbReference>
<dbReference type="Pfam" id="PF23915">
    <property type="entry name" value="SusG_C"/>
    <property type="match status" value="1"/>
</dbReference>
<dbReference type="Pfam" id="PF00128">
    <property type="entry name" value="Alpha-amylase"/>
    <property type="match status" value="1"/>
</dbReference>
<dbReference type="Proteomes" id="UP000683246">
    <property type="component" value="Chromosome"/>
</dbReference>
<dbReference type="NCBIfam" id="NF008183">
    <property type="entry name" value="PRK10933.1"/>
    <property type="match status" value="1"/>
</dbReference>
<evidence type="ECO:0000256" key="2">
    <source>
        <dbReference type="ARBA" id="ARBA00022801"/>
    </source>
</evidence>
<dbReference type="PANTHER" id="PTHR10357">
    <property type="entry name" value="ALPHA-AMYLASE FAMILY MEMBER"/>
    <property type="match status" value="1"/>
</dbReference>
<keyword evidence="2" id="KW-0378">Hydrolase</keyword>
<dbReference type="RefSeq" id="WP_212697632.1">
    <property type="nucleotide sequence ID" value="NZ_CP058649.1"/>
</dbReference>
<evidence type="ECO:0000313" key="6">
    <source>
        <dbReference type="Proteomes" id="UP000683246"/>
    </source>
</evidence>
<dbReference type="EMBL" id="CP058649">
    <property type="protein sequence ID" value="QUI22154.1"/>
    <property type="molecule type" value="Genomic_DNA"/>
</dbReference>
<gene>
    <name evidence="5" type="ORF">HZI73_07495</name>
</gene>
<feature type="domain" description="Glycosyl hydrolase family 13 catalytic" evidence="4">
    <location>
        <begin position="13"/>
        <end position="418"/>
    </location>
</feature>
<protein>
    <submittedName>
        <fullName evidence="5">Alpha-glucosidase</fullName>
    </submittedName>
</protein>
<keyword evidence="3" id="KW-0326">Glycosidase</keyword>
<dbReference type="InterPro" id="IPR056300">
    <property type="entry name" value="SusG-like_C"/>
</dbReference>
<dbReference type="SMART" id="SM00642">
    <property type="entry name" value="Aamy"/>
    <property type="match status" value="1"/>
</dbReference>
<dbReference type="InterPro" id="IPR017853">
    <property type="entry name" value="GH"/>
</dbReference>
<dbReference type="SUPFAM" id="SSF51011">
    <property type="entry name" value="Glycosyl hydrolase domain"/>
    <property type="match status" value="1"/>
</dbReference>
<dbReference type="Gene3D" id="3.20.20.80">
    <property type="entry name" value="Glycosidases"/>
    <property type="match status" value="1"/>
</dbReference>
<proteinExistence type="inferred from homology"/>
<organism evidence="5 6">
    <name type="scientific">Vallitalea pronyensis</name>
    <dbReference type="NCBI Taxonomy" id="1348613"/>
    <lineage>
        <taxon>Bacteria</taxon>
        <taxon>Bacillati</taxon>
        <taxon>Bacillota</taxon>
        <taxon>Clostridia</taxon>
        <taxon>Lachnospirales</taxon>
        <taxon>Vallitaleaceae</taxon>
        <taxon>Vallitalea</taxon>
    </lineage>
</organism>